<sequence length="100" mass="11237">MLSLLLSVAALITLVCFRVSTLYKRICARDSLLRSNSRRRRCCRHPEKRVSMRVMEQPVKPCASSNTSTADNTEQTAGGAEAVERVPKQRGSEQRDMLRG</sequence>
<evidence type="ECO:0000313" key="3">
    <source>
        <dbReference type="EMBL" id="CAD7275230.1"/>
    </source>
</evidence>
<reference evidence="3" key="1">
    <citation type="submission" date="2020-11" db="EMBL/GenBank/DDBJ databases">
        <authorList>
            <person name="Tran Van P."/>
        </authorList>
    </citation>
    <scope>NUCLEOTIDE SEQUENCE</scope>
</reference>
<feature type="compositionally biased region" description="Basic and acidic residues" evidence="1">
    <location>
        <begin position="82"/>
        <end position="100"/>
    </location>
</feature>
<evidence type="ECO:0000256" key="1">
    <source>
        <dbReference type="SAM" id="MobiDB-lite"/>
    </source>
</evidence>
<feature type="signal peptide" evidence="2">
    <location>
        <begin position="1"/>
        <end position="17"/>
    </location>
</feature>
<dbReference type="EMBL" id="OA882414">
    <property type="protein sequence ID" value="CAD7275230.1"/>
    <property type="molecule type" value="Genomic_DNA"/>
</dbReference>
<name>A0A7R9GBW0_9CRUS</name>
<accession>A0A7R9GBW0</accession>
<feature type="compositionally biased region" description="Polar residues" evidence="1">
    <location>
        <begin position="63"/>
        <end position="76"/>
    </location>
</feature>
<evidence type="ECO:0000313" key="4">
    <source>
        <dbReference type="Proteomes" id="UP000678499"/>
    </source>
</evidence>
<feature type="region of interest" description="Disordered" evidence="1">
    <location>
        <begin position="54"/>
        <end position="100"/>
    </location>
</feature>
<evidence type="ECO:0000256" key="2">
    <source>
        <dbReference type="SAM" id="SignalP"/>
    </source>
</evidence>
<feature type="chain" id="PRO_5036210642" description="Secreted protein" evidence="2">
    <location>
        <begin position="18"/>
        <end position="100"/>
    </location>
</feature>
<dbReference type="EMBL" id="CAJPEX010000377">
    <property type="protein sequence ID" value="CAG0915382.1"/>
    <property type="molecule type" value="Genomic_DNA"/>
</dbReference>
<proteinExistence type="predicted"/>
<evidence type="ECO:0008006" key="5">
    <source>
        <dbReference type="Google" id="ProtNLM"/>
    </source>
</evidence>
<dbReference type="Proteomes" id="UP000678499">
    <property type="component" value="Unassembled WGS sequence"/>
</dbReference>
<keyword evidence="4" id="KW-1185">Reference proteome</keyword>
<protein>
    <recommendedName>
        <fullName evidence="5">Secreted protein</fullName>
    </recommendedName>
</protein>
<gene>
    <name evidence="3" type="ORF">NMOB1V02_LOCUS3030</name>
</gene>
<keyword evidence="2" id="KW-0732">Signal</keyword>
<organism evidence="3">
    <name type="scientific">Notodromas monacha</name>
    <dbReference type="NCBI Taxonomy" id="399045"/>
    <lineage>
        <taxon>Eukaryota</taxon>
        <taxon>Metazoa</taxon>
        <taxon>Ecdysozoa</taxon>
        <taxon>Arthropoda</taxon>
        <taxon>Crustacea</taxon>
        <taxon>Oligostraca</taxon>
        <taxon>Ostracoda</taxon>
        <taxon>Podocopa</taxon>
        <taxon>Podocopida</taxon>
        <taxon>Cypridocopina</taxon>
        <taxon>Cypridoidea</taxon>
        <taxon>Cyprididae</taxon>
        <taxon>Notodromas</taxon>
    </lineage>
</organism>
<dbReference type="AlphaFoldDB" id="A0A7R9GBW0"/>